<dbReference type="PANTHER" id="PTHR11096:SF0">
    <property type="entry name" value="RNA 3'-TERMINAL PHOSPHATE CYCLASE"/>
    <property type="match status" value="1"/>
</dbReference>
<dbReference type="NCBIfam" id="TIGR03399">
    <property type="entry name" value="RNA_3prim_cycl"/>
    <property type="match status" value="1"/>
</dbReference>
<gene>
    <name evidence="11" type="ORF">KR093_008585</name>
</gene>
<dbReference type="Gene3D" id="3.65.10.20">
    <property type="entry name" value="RNA 3'-terminal phosphate cyclase domain"/>
    <property type="match status" value="1"/>
</dbReference>
<dbReference type="PIRSF" id="PIRSF005378">
    <property type="entry name" value="RNA3'_term_phos_cycl_euk"/>
    <property type="match status" value="1"/>
</dbReference>
<dbReference type="InterPro" id="IPR000228">
    <property type="entry name" value="RNA3'_term_phos_cyc"/>
</dbReference>
<evidence type="ECO:0000256" key="1">
    <source>
        <dbReference type="ARBA" id="ARBA00009206"/>
    </source>
</evidence>
<dbReference type="InterPro" id="IPR013791">
    <property type="entry name" value="RNA3'-term_phos_cycl_insert"/>
</dbReference>
<dbReference type="Proteomes" id="UP001200034">
    <property type="component" value="Unassembled WGS sequence"/>
</dbReference>
<evidence type="ECO:0000313" key="11">
    <source>
        <dbReference type="EMBL" id="KAH8387668.1"/>
    </source>
</evidence>
<feature type="active site" description="Tele-AMP-histidine intermediate" evidence="7">
    <location>
        <position position="323"/>
    </location>
</feature>
<dbReference type="Pfam" id="PF05189">
    <property type="entry name" value="RTC_insert"/>
    <property type="match status" value="1"/>
</dbReference>
<evidence type="ECO:0000256" key="5">
    <source>
        <dbReference type="ARBA" id="ARBA00022741"/>
    </source>
</evidence>
<feature type="binding site" evidence="8">
    <location>
        <position position="105"/>
    </location>
    <ligand>
        <name>ATP</name>
        <dbReference type="ChEBI" id="CHEBI:30616"/>
    </ligand>
</feature>
<feature type="non-terminal residue" evidence="11">
    <location>
        <position position="363"/>
    </location>
</feature>
<feature type="binding site" evidence="8">
    <location>
        <begin position="297"/>
        <end position="301"/>
    </location>
    <ligand>
        <name>ATP</name>
        <dbReference type="ChEBI" id="CHEBI:30616"/>
    </ligand>
</feature>
<accession>A0AAD4KCF9</accession>
<keyword evidence="8" id="KW-0067">ATP-binding</keyword>
<comment type="catalytic activity">
    <reaction evidence="6">
        <text>a 3'-end 3'-phospho-ribonucleotide-RNA + ATP = a 3'-end 2',3'-cyclophospho-ribonucleotide-RNA + AMP + diphosphate</text>
        <dbReference type="Rhea" id="RHEA:23976"/>
        <dbReference type="Rhea" id="RHEA-COMP:10463"/>
        <dbReference type="Rhea" id="RHEA-COMP:10464"/>
        <dbReference type="ChEBI" id="CHEBI:30616"/>
        <dbReference type="ChEBI" id="CHEBI:33019"/>
        <dbReference type="ChEBI" id="CHEBI:83062"/>
        <dbReference type="ChEBI" id="CHEBI:83064"/>
        <dbReference type="ChEBI" id="CHEBI:456215"/>
        <dbReference type="EC" id="6.5.1.4"/>
    </reaction>
</comment>
<keyword evidence="12" id="KW-1185">Reference proteome</keyword>
<dbReference type="GO" id="GO:0006396">
    <property type="term" value="P:RNA processing"/>
    <property type="evidence" value="ECO:0007669"/>
    <property type="project" value="InterPro"/>
</dbReference>
<feature type="domain" description="RNA 3'-terminal phosphate cyclase" evidence="9">
    <location>
        <begin position="13"/>
        <end position="341"/>
    </location>
</feature>
<dbReference type="GO" id="GO:0003963">
    <property type="term" value="F:RNA-3'-phosphate cyclase activity"/>
    <property type="evidence" value="ECO:0007669"/>
    <property type="project" value="UniProtKB-EC"/>
</dbReference>
<dbReference type="InterPro" id="IPR013792">
    <property type="entry name" value="RNA3'P_cycl/enolpyr_Trfase_a/b"/>
</dbReference>
<dbReference type="SUPFAM" id="SSF55205">
    <property type="entry name" value="EPT/RTPC-like"/>
    <property type="match status" value="2"/>
</dbReference>
<evidence type="ECO:0000256" key="6">
    <source>
        <dbReference type="ARBA" id="ARBA00024481"/>
    </source>
</evidence>
<dbReference type="GO" id="GO:0005524">
    <property type="term" value="F:ATP binding"/>
    <property type="evidence" value="ECO:0007669"/>
    <property type="project" value="UniProtKB-KW"/>
</dbReference>
<protein>
    <recommendedName>
        <fullName evidence="3">RNA 3'-terminal phosphate cyclase</fullName>
        <ecNumber evidence="2">6.5.1.4</ecNumber>
    </recommendedName>
</protein>
<evidence type="ECO:0000256" key="4">
    <source>
        <dbReference type="ARBA" id="ARBA00022598"/>
    </source>
</evidence>
<name>A0AAD4KCF9_9MUSC</name>
<evidence type="ECO:0000256" key="8">
    <source>
        <dbReference type="PIRSR" id="PIRSR005378-2"/>
    </source>
</evidence>
<dbReference type="HAMAP" id="MF_00200">
    <property type="entry name" value="RTC"/>
    <property type="match status" value="1"/>
</dbReference>
<dbReference type="EC" id="6.5.1.4" evidence="2"/>
<comment type="caution">
    <text evidence="11">The sequence shown here is derived from an EMBL/GenBank/DDBJ whole genome shotgun (WGS) entry which is preliminary data.</text>
</comment>
<dbReference type="InterPro" id="IPR017770">
    <property type="entry name" value="RNA3'_term_phos_cyc_type_1"/>
</dbReference>
<sequence length="363" mass="39735">MGMSSFVEIDGSYLEGGGQALRNAISLSVILNRPVRVVKIRANRPKPGLSHQHLHGVNLLRDISQAEVTGNALLSTELEFTPRTIAGGMYKVDTRTAASITLIYQMVMPVLLFANGASRIDVTGGTNVAFAPQVEYMQQVLLPSLKRFAVNAVELKVLHHGFYPRGNGRCQLNVEPLQQPLDAAQFVDFGQFRAVKGAAYYAGRLPKCIAYDMQHSAEREIHRLWPDHQCSIQVFKHSPDRARDNGAGIILTALTSSGCVMGAATVGEKNIDGHMIGSNASCELAGYIKNEICVDAHLQDQLIIYMALAKGCSRMRTCVLSKHTRTAIYVAEQMTGVKFSIEYGDFGQTFVSCEGLGQRNPYN</sequence>
<dbReference type="InterPro" id="IPR023797">
    <property type="entry name" value="RNA3'_phos_cyclase_dom"/>
</dbReference>
<evidence type="ECO:0000259" key="10">
    <source>
        <dbReference type="Pfam" id="PF05189"/>
    </source>
</evidence>
<evidence type="ECO:0000256" key="3">
    <source>
        <dbReference type="ARBA" id="ARBA00021428"/>
    </source>
</evidence>
<keyword evidence="4" id="KW-0436">Ligase</keyword>
<proteinExistence type="inferred from homology"/>
<evidence type="ECO:0000256" key="2">
    <source>
        <dbReference type="ARBA" id="ARBA00012725"/>
    </source>
</evidence>
<evidence type="ECO:0000313" key="12">
    <source>
        <dbReference type="Proteomes" id="UP001200034"/>
    </source>
</evidence>
<dbReference type="GO" id="GO:0005634">
    <property type="term" value="C:nucleus"/>
    <property type="evidence" value="ECO:0007669"/>
    <property type="project" value="TreeGrafter"/>
</dbReference>
<organism evidence="11 12">
    <name type="scientific">Drosophila rubida</name>
    <dbReference type="NCBI Taxonomy" id="30044"/>
    <lineage>
        <taxon>Eukaryota</taxon>
        <taxon>Metazoa</taxon>
        <taxon>Ecdysozoa</taxon>
        <taxon>Arthropoda</taxon>
        <taxon>Hexapoda</taxon>
        <taxon>Insecta</taxon>
        <taxon>Pterygota</taxon>
        <taxon>Neoptera</taxon>
        <taxon>Endopterygota</taxon>
        <taxon>Diptera</taxon>
        <taxon>Brachycera</taxon>
        <taxon>Muscomorpha</taxon>
        <taxon>Ephydroidea</taxon>
        <taxon>Drosophilidae</taxon>
        <taxon>Drosophila</taxon>
    </lineage>
</organism>
<dbReference type="PANTHER" id="PTHR11096">
    <property type="entry name" value="RNA 3' TERMINAL PHOSPHATE CYCLASE"/>
    <property type="match status" value="1"/>
</dbReference>
<dbReference type="EMBL" id="JAJJHW010000095">
    <property type="protein sequence ID" value="KAH8387668.1"/>
    <property type="molecule type" value="Genomic_DNA"/>
</dbReference>
<evidence type="ECO:0000259" key="9">
    <source>
        <dbReference type="Pfam" id="PF01137"/>
    </source>
</evidence>
<dbReference type="InterPro" id="IPR036553">
    <property type="entry name" value="RPTC_insert"/>
</dbReference>
<reference evidence="11" key="1">
    <citation type="journal article" date="2021" name="Mol. Ecol. Resour.">
        <title>Phylogenomic analyses of the genus Drosophila reveals genomic signals of climate adaptation.</title>
        <authorList>
            <person name="Li F."/>
            <person name="Rane R.V."/>
            <person name="Luria V."/>
            <person name="Xiong Z."/>
            <person name="Chen J."/>
            <person name="Li Z."/>
            <person name="Catullo R.A."/>
            <person name="Griffin P.C."/>
            <person name="Schiffer M."/>
            <person name="Pearce S."/>
            <person name="Lee S.F."/>
            <person name="McElroy K."/>
            <person name="Stocker A."/>
            <person name="Shirriffs J."/>
            <person name="Cockerell F."/>
            <person name="Coppin C."/>
            <person name="Sgro C.M."/>
            <person name="Karger A."/>
            <person name="Cain J.W."/>
            <person name="Weber J.A."/>
            <person name="Santpere G."/>
            <person name="Kirschner M.W."/>
            <person name="Hoffmann A.A."/>
            <person name="Oakeshott J.G."/>
            <person name="Zhang G."/>
        </authorList>
    </citation>
    <scope>NUCLEOTIDE SEQUENCE</scope>
    <source>
        <strain evidence="11">BGI-SZ-2011g</strain>
    </source>
</reference>
<dbReference type="AlphaFoldDB" id="A0AAD4KCF9"/>
<keyword evidence="5 8" id="KW-0547">Nucleotide-binding</keyword>
<evidence type="ECO:0000256" key="7">
    <source>
        <dbReference type="PIRSR" id="PIRSR005378-1"/>
    </source>
</evidence>
<feature type="domain" description="RNA 3'-terminal phosphate cyclase insert" evidence="10">
    <location>
        <begin position="187"/>
        <end position="289"/>
    </location>
</feature>
<dbReference type="Pfam" id="PF01137">
    <property type="entry name" value="RTC"/>
    <property type="match status" value="1"/>
</dbReference>
<comment type="similarity">
    <text evidence="1">Belongs to the RNA 3'-terminal cyclase family. Type 1 subfamily.</text>
</comment>
<dbReference type="InterPro" id="IPR037136">
    <property type="entry name" value="RNA3'_phos_cyclase_dom_sf"/>
</dbReference>
<dbReference type="Gene3D" id="3.30.360.20">
    <property type="entry name" value="RNA 3'-terminal phosphate cyclase, insert domain"/>
    <property type="match status" value="1"/>
</dbReference>